<dbReference type="EC" id="2.4.2.14" evidence="4"/>
<evidence type="ECO:0000259" key="3">
    <source>
        <dbReference type="PROSITE" id="PS51278"/>
    </source>
</evidence>
<dbReference type="EMBL" id="JANGEW010000336">
    <property type="protein sequence ID" value="MCQ5343829.1"/>
    <property type="molecule type" value="Genomic_DNA"/>
</dbReference>
<evidence type="ECO:0000256" key="2">
    <source>
        <dbReference type="ARBA" id="ARBA00022962"/>
    </source>
</evidence>
<dbReference type="Gene3D" id="3.60.20.10">
    <property type="entry name" value="Glutamine Phosphoribosylpyrophosphate, subunit 1, domain 1"/>
    <property type="match status" value="1"/>
</dbReference>
<feature type="non-terminal residue" evidence="4">
    <location>
        <position position="69"/>
    </location>
</feature>
<dbReference type="Pfam" id="PF13537">
    <property type="entry name" value="GATase_7"/>
    <property type="match status" value="1"/>
</dbReference>
<dbReference type="Proteomes" id="UP001206692">
    <property type="component" value="Unassembled WGS sequence"/>
</dbReference>
<keyword evidence="5" id="KW-1185">Reference proteome</keyword>
<keyword evidence="2" id="KW-0315">Glutamine amidotransferase</keyword>
<comment type="caution">
    <text evidence="4">The sequence shown here is derived from an EMBL/GenBank/DDBJ whole genome shotgun (WGS) entry which is preliminary data.</text>
</comment>
<evidence type="ECO:0000313" key="4">
    <source>
        <dbReference type="EMBL" id="MCQ5343829.1"/>
    </source>
</evidence>
<keyword evidence="1 4" id="KW-0808">Transferase</keyword>
<proteinExistence type="predicted"/>
<dbReference type="SUPFAM" id="SSF56235">
    <property type="entry name" value="N-terminal nucleophile aminohydrolases (Ntn hydrolases)"/>
    <property type="match status" value="1"/>
</dbReference>
<keyword evidence="4" id="KW-0328">Glycosyltransferase</keyword>
<dbReference type="InterPro" id="IPR017932">
    <property type="entry name" value="GATase_2_dom"/>
</dbReference>
<name>A0ABT1SVC2_9FIRM</name>
<accession>A0ABT1SVC2</accession>
<evidence type="ECO:0000313" key="5">
    <source>
        <dbReference type="Proteomes" id="UP001206692"/>
    </source>
</evidence>
<evidence type="ECO:0000256" key="1">
    <source>
        <dbReference type="ARBA" id="ARBA00022679"/>
    </source>
</evidence>
<organism evidence="4 5">
    <name type="scientific">Megasphaera massiliensis</name>
    <dbReference type="NCBI Taxonomy" id="1232428"/>
    <lineage>
        <taxon>Bacteria</taxon>
        <taxon>Bacillati</taxon>
        <taxon>Bacillota</taxon>
        <taxon>Negativicutes</taxon>
        <taxon>Veillonellales</taxon>
        <taxon>Veillonellaceae</taxon>
        <taxon>Megasphaera</taxon>
    </lineage>
</organism>
<dbReference type="GO" id="GO:0004044">
    <property type="term" value="F:amidophosphoribosyltransferase activity"/>
    <property type="evidence" value="ECO:0007669"/>
    <property type="project" value="UniProtKB-EC"/>
</dbReference>
<dbReference type="PROSITE" id="PS51278">
    <property type="entry name" value="GATASE_TYPE_2"/>
    <property type="match status" value="1"/>
</dbReference>
<dbReference type="InterPro" id="IPR029055">
    <property type="entry name" value="Ntn_hydrolases_N"/>
</dbReference>
<dbReference type="PANTHER" id="PTHR11907">
    <property type="entry name" value="AMIDOPHOSPHORIBOSYLTRANSFERASE"/>
    <property type="match status" value="1"/>
</dbReference>
<gene>
    <name evidence="4" type="ORF">NE675_12505</name>
</gene>
<protein>
    <submittedName>
        <fullName evidence="4">Amidophosphoribosyltransferase</fullName>
        <ecNumber evidence="4">2.4.2.14</ecNumber>
    </submittedName>
</protein>
<reference evidence="4 5" key="1">
    <citation type="submission" date="2022-06" db="EMBL/GenBank/DDBJ databases">
        <title>Isolation of gut microbiota from human fecal samples.</title>
        <authorList>
            <person name="Pamer E.G."/>
            <person name="Barat B."/>
            <person name="Waligurski E."/>
            <person name="Medina S."/>
            <person name="Paddock L."/>
            <person name="Mostad J."/>
        </authorList>
    </citation>
    <scope>NUCLEOTIDE SEQUENCE [LARGE SCALE GENOMIC DNA]</scope>
    <source>
        <strain evidence="4 5">DFI.1.1</strain>
    </source>
</reference>
<sequence length="69" mass="7788">IQPLAVYTPMGQLALADNGNLTNSRTLREELDRSGAAFQTTRDSEIIVNLISRRQQATLEERLMESLNR</sequence>
<feature type="non-terminal residue" evidence="4">
    <location>
        <position position="1"/>
    </location>
</feature>
<feature type="domain" description="Glutamine amidotransferase type-2" evidence="3">
    <location>
        <begin position="1"/>
        <end position="69"/>
    </location>
</feature>